<organism evidence="3 4">
    <name type="scientific">Arachis hypogaea</name>
    <name type="common">Peanut</name>
    <dbReference type="NCBI Taxonomy" id="3818"/>
    <lineage>
        <taxon>Eukaryota</taxon>
        <taxon>Viridiplantae</taxon>
        <taxon>Streptophyta</taxon>
        <taxon>Embryophyta</taxon>
        <taxon>Tracheophyta</taxon>
        <taxon>Spermatophyta</taxon>
        <taxon>Magnoliopsida</taxon>
        <taxon>eudicotyledons</taxon>
        <taxon>Gunneridae</taxon>
        <taxon>Pentapetalae</taxon>
        <taxon>rosids</taxon>
        <taxon>fabids</taxon>
        <taxon>Fabales</taxon>
        <taxon>Fabaceae</taxon>
        <taxon>Papilionoideae</taxon>
        <taxon>50 kb inversion clade</taxon>
        <taxon>dalbergioids sensu lato</taxon>
        <taxon>Dalbergieae</taxon>
        <taxon>Pterocarpus clade</taxon>
        <taxon>Arachis</taxon>
    </lineage>
</organism>
<dbReference type="EMBL" id="SDMP01000012">
    <property type="protein sequence ID" value="RYR25902.1"/>
    <property type="molecule type" value="Genomic_DNA"/>
</dbReference>
<evidence type="ECO:0000256" key="1">
    <source>
        <dbReference type="SAM" id="MobiDB-lite"/>
    </source>
</evidence>
<protein>
    <recommendedName>
        <fullName evidence="5">DUF223 domain-containing protein</fullName>
    </recommendedName>
</protein>
<evidence type="ECO:0000313" key="3">
    <source>
        <dbReference type="EMBL" id="RYR25902.1"/>
    </source>
</evidence>
<dbReference type="SUPFAM" id="SSF50249">
    <property type="entry name" value="Nucleic acid-binding proteins"/>
    <property type="match status" value="1"/>
</dbReference>
<dbReference type="Gene3D" id="2.40.50.140">
    <property type="entry name" value="Nucleic acid-binding proteins"/>
    <property type="match status" value="1"/>
</dbReference>
<comment type="caution">
    <text evidence="3">The sequence shown here is derived from an EMBL/GenBank/DDBJ whole genome shotgun (WGS) entry which is preliminary data.</text>
</comment>
<proteinExistence type="predicted"/>
<feature type="region of interest" description="Disordered" evidence="1">
    <location>
        <begin position="1"/>
        <end position="31"/>
    </location>
</feature>
<name>A0A445AHL2_ARAHY</name>
<gene>
    <name evidence="3" type="ORF">Ahy_B02g059933</name>
</gene>
<dbReference type="AlphaFoldDB" id="A0A445AHL2"/>
<keyword evidence="4" id="KW-1185">Reference proteome</keyword>
<evidence type="ECO:0008006" key="5">
    <source>
        <dbReference type="Google" id="ProtNLM"/>
    </source>
</evidence>
<dbReference type="InterPro" id="IPR012340">
    <property type="entry name" value="NA-bd_OB-fold"/>
</dbReference>
<keyword evidence="2" id="KW-0812">Transmembrane</keyword>
<evidence type="ECO:0000256" key="2">
    <source>
        <dbReference type="SAM" id="Phobius"/>
    </source>
</evidence>
<accession>A0A445AHL2</accession>
<sequence>MAKGSPPESTARHARSKTGCGGHQMRRSSSSLPLEPMNVAEMAMLNVSNSATHGFNRVVDINPSKLEWSVVVGIYRDDPQDEQPVGLLMFFLNFSYFIFVWLAFVHRVIESIELIVIFRSVIREHEIYSMKNFIVQGYGKSVRSTPHKNKLSFYMKTSYEEIESTASIVAQNHLIDCIGHVVAKENARDLVTKTRQHTKRMVVYLEDLEGHKMKCTLFGNFVDEMVTFLHRPDCEPLVMVAQFFKPYVYLNDVNIQSSFDPS</sequence>
<keyword evidence="2" id="KW-1133">Transmembrane helix</keyword>
<evidence type="ECO:0000313" key="4">
    <source>
        <dbReference type="Proteomes" id="UP000289738"/>
    </source>
</evidence>
<reference evidence="3 4" key="1">
    <citation type="submission" date="2019-01" db="EMBL/GenBank/DDBJ databases">
        <title>Sequencing of cultivated peanut Arachis hypogaea provides insights into genome evolution and oil improvement.</title>
        <authorList>
            <person name="Chen X."/>
        </authorList>
    </citation>
    <scope>NUCLEOTIDE SEQUENCE [LARGE SCALE GENOMIC DNA]</scope>
    <source>
        <strain evidence="4">cv. Fuhuasheng</strain>
        <tissue evidence="3">Leaves</tissue>
    </source>
</reference>
<keyword evidence="2" id="KW-0472">Membrane</keyword>
<feature type="transmembrane region" description="Helical" evidence="2">
    <location>
        <begin position="85"/>
        <end position="105"/>
    </location>
</feature>
<dbReference type="Proteomes" id="UP000289738">
    <property type="component" value="Chromosome B02"/>
</dbReference>